<dbReference type="Pfam" id="PF11288">
    <property type="entry name" value="DUF3089"/>
    <property type="match status" value="1"/>
</dbReference>
<organism evidence="1 2">
    <name type="scientific">Candidatus Aphodosoma intestinipullorum</name>
    <dbReference type="NCBI Taxonomy" id="2840674"/>
    <lineage>
        <taxon>Bacteria</taxon>
        <taxon>Pseudomonadati</taxon>
        <taxon>Bacteroidota</taxon>
        <taxon>Bacteroidia</taxon>
        <taxon>Bacteroidales</taxon>
        <taxon>Candidatus Aphodosoma</taxon>
    </lineage>
</organism>
<reference evidence="1" key="1">
    <citation type="submission" date="2020-10" db="EMBL/GenBank/DDBJ databases">
        <authorList>
            <person name="Gilroy R."/>
        </authorList>
    </citation>
    <scope>NUCLEOTIDE SEQUENCE</scope>
    <source>
        <strain evidence="1">3924</strain>
    </source>
</reference>
<dbReference type="Proteomes" id="UP000712007">
    <property type="component" value="Unassembled WGS sequence"/>
</dbReference>
<comment type="caution">
    <text evidence="1">The sequence shown here is derived from an EMBL/GenBank/DDBJ whole genome shotgun (WGS) entry which is preliminary data.</text>
</comment>
<dbReference type="EMBL" id="JADIMV010000020">
    <property type="protein sequence ID" value="MBO8439206.1"/>
    <property type="molecule type" value="Genomic_DNA"/>
</dbReference>
<dbReference type="InterPro" id="IPR021440">
    <property type="entry name" value="DUF3089"/>
</dbReference>
<gene>
    <name evidence="1" type="ORF">IAC51_00985</name>
</gene>
<proteinExistence type="predicted"/>
<sequence length="334" mass="37727">MRYKLSILLLVCVAVFGLSGCKETTAYGACLAEPDYSLPETWFEGGCADGKLYDVFYIVPTCVFDWTDTGDTCHYMDVYNESHRQSVDAPLRLAKGIFADDANFYAPYYRQITIESWAECEDTIETRFQLAFKDIRNAFKYYMQYLNGGRPFILAGHSQGGKAVIELLKHEMCDEWYGRMIAAYPLGYPVREHDASPYLVPAFDAYSTGVFITFSSVSSPDRLSPLLSGSLYAINPLNWRVDSVYATKDEHLGSVFIAEDGNVVAEYPHLISAYIDNTTNALVVSGIEPDDYYVPELSALFPVGNYHAVELNFFYRNLQQNVKERVRTFSNSSI</sequence>
<reference evidence="1" key="2">
    <citation type="journal article" date="2021" name="PeerJ">
        <title>Extensive microbial diversity within the chicken gut microbiome revealed by metagenomics and culture.</title>
        <authorList>
            <person name="Gilroy R."/>
            <person name="Ravi A."/>
            <person name="Getino M."/>
            <person name="Pursley I."/>
            <person name="Horton D.L."/>
            <person name="Alikhan N.F."/>
            <person name="Baker D."/>
            <person name="Gharbi K."/>
            <person name="Hall N."/>
            <person name="Watson M."/>
            <person name="Adriaenssens E.M."/>
            <person name="Foster-Nyarko E."/>
            <person name="Jarju S."/>
            <person name="Secka A."/>
            <person name="Antonio M."/>
            <person name="Oren A."/>
            <person name="Chaudhuri R.R."/>
            <person name="La Ragione R."/>
            <person name="Hildebrand F."/>
            <person name="Pallen M.J."/>
        </authorList>
    </citation>
    <scope>NUCLEOTIDE SEQUENCE</scope>
    <source>
        <strain evidence="1">3924</strain>
    </source>
</reference>
<dbReference type="SUPFAM" id="SSF53474">
    <property type="entry name" value="alpha/beta-Hydrolases"/>
    <property type="match status" value="1"/>
</dbReference>
<accession>A0A940DIR7</accession>
<dbReference type="AlphaFoldDB" id="A0A940DIR7"/>
<dbReference type="InterPro" id="IPR029058">
    <property type="entry name" value="AB_hydrolase_fold"/>
</dbReference>
<name>A0A940DIR7_9BACT</name>
<dbReference type="PROSITE" id="PS51257">
    <property type="entry name" value="PROKAR_LIPOPROTEIN"/>
    <property type="match status" value="1"/>
</dbReference>
<protein>
    <submittedName>
        <fullName evidence="1">DUF3089 domain-containing protein</fullName>
    </submittedName>
</protein>
<evidence type="ECO:0000313" key="2">
    <source>
        <dbReference type="Proteomes" id="UP000712007"/>
    </source>
</evidence>
<evidence type="ECO:0000313" key="1">
    <source>
        <dbReference type="EMBL" id="MBO8439206.1"/>
    </source>
</evidence>